<dbReference type="AlphaFoldDB" id="A0AAW1HDS5"/>
<organism evidence="1 2">
    <name type="scientific">Saponaria officinalis</name>
    <name type="common">Common soapwort</name>
    <name type="synonym">Lychnis saponaria</name>
    <dbReference type="NCBI Taxonomy" id="3572"/>
    <lineage>
        <taxon>Eukaryota</taxon>
        <taxon>Viridiplantae</taxon>
        <taxon>Streptophyta</taxon>
        <taxon>Embryophyta</taxon>
        <taxon>Tracheophyta</taxon>
        <taxon>Spermatophyta</taxon>
        <taxon>Magnoliopsida</taxon>
        <taxon>eudicotyledons</taxon>
        <taxon>Gunneridae</taxon>
        <taxon>Pentapetalae</taxon>
        <taxon>Caryophyllales</taxon>
        <taxon>Caryophyllaceae</taxon>
        <taxon>Caryophylleae</taxon>
        <taxon>Saponaria</taxon>
    </lineage>
</organism>
<gene>
    <name evidence="1" type="ORF">RND81_12G218200</name>
</gene>
<sequence>MLIALSAKNKLCFVDGTSPKPNPTTANAKNWQRCNDMVFSWILNAVSSEIADSILYSETAKSAWTELVDRYDQSNGAQLYGVHKKLSEFSQGNDCVTTYFTKLKSIWDEIDGMGMNPKCSCSCTCGAVEKQTKFREDQRVIQFLMGLNEDYSIMRGTILMQNPLPKLSTAYNNLIQEERQREIRHTVQFQSDSASLYAKTGRNITSSNNNISIQSTNVNNFKGKISNGGAQDGRNALVCNYCKKPGHSVDRCYKLQNRNIRFANNVHGGDQESILGAFDVHTVIHNLRILM</sequence>
<dbReference type="Pfam" id="PF14223">
    <property type="entry name" value="Retrotran_gag_2"/>
    <property type="match status" value="1"/>
</dbReference>
<evidence type="ECO:0000313" key="2">
    <source>
        <dbReference type="Proteomes" id="UP001443914"/>
    </source>
</evidence>
<dbReference type="GO" id="GO:0008270">
    <property type="term" value="F:zinc ion binding"/>
    <property type="evidence" value="ECO:0007669"/>
    <property type="project" value="InterPro"/>
</dbReference>
<dbReference type="SUPFAM" id="SSF57756">
    <property type="entry name" value="Retrovirus zinc finger-like domains"/>
    <property type="match status" value="1"/>
</dbReference>
<dbReference type="GO" id="GO:0003676">
    <property type="term" value="F:nucleic acid binding"/>
    <property type="evidence" value="ECO:0007669"/>
    <property type="project" value="InterPro"/>
</dbReference>
<name>A0AAW1HDS5_SAPOF</name>
<dbReference type="EMBL" id="JBDFQZ010000012">
    <property type="protein sequence ID" value="KAK9674206.1"/>
    <property type="molecule type" value="Genomic_DNA"/>
</dbReference>
<dbReference type="PANTHER" id="PTHR37610">
    <property type="entry name" value="CCHC-TYPE DOMAIN-CONTAINING PROTEIN"/>
    <property type="match status" value="1"/>
</dbReference>
<protein>
    <recommendedName>
        <fullName evidence="3">Retrotransposon gag domain-containing protein</fullName>
    </recommendedName>
</protein>
<evidence type="ECO:0000313" key="1">
    <source>
        <dbReference type="EMBL" id="KAK9674206.1"/>
    </source>
</evidence>
<dbReference type="InterPro" id="IPR036875">
    <property type="entry name" value="Znf_CCHC_sf"/>
</dbReference>
<accession>A0AAW1HDS5</accession>
<evidence type="ECO:0008006" key="3">
    <source>
        <dbReference type="Google" id="ProtNLM"/>
    </source>
</evidence>
<comment type="caution">
    <text evidence="1">The sequence shown here is derived from an EMBL/GenBank/DDBJ whole genome shotgun (WGS) entry which is preliminary data.</text>
</comment>
<reference evidence="1" key="1">
    <citation type="submission" date="2024-03" db="EMBL/GenBank/DDBJ databases">
        <title>WGS assembly of Saponaria officinalis var. Norfolk2.</title>
        <authorList>
            <person name="Jenkins J."/>
            <person name="Shu S."/>
            <person name="Grimwood J."/>
            <person name="Barry K."/>
            <person name="Goodstein D."/>
            <person name="Schmutz J."/>
            <person name="Leebens-Mack J."/>
            <person name="Osbourn A."/>
        </authorList>
    </citation>
    <scope>NUCLEOTIDE SEQUENCE [LARGE SCALE GENOMIC DNA]</scope>
    <source>
        <strain evidence="1">JIC</strain>
    </source>
</reference>
<keyword evidence="2" id="KW-1185">Reference proteome</keyword>
<dbReference type="Proteomes" id="UP001443914">
    <property type="component" value="Unassembled WGS sequence"/>
</dbReference>
<dbReference type="PANTHER" id="PTHR37610:SF6">
    <property type="entry name" value="GAG-POLYPEPTIDE OF LTR COPIA-TYPE-RELATED"/>
    <property type="match status" value="1"/>
</dbReference>
<proteinExistence type="predicted"/>